<evidence type="ECO:0000256" key="3">
    <source>
        <dbReference type="ARBA" id="ARBA00022801"/>
    </source>
</evidence>
<dbReference type="GO" id="GO:0046872">
    <property type="term" value="F:metal ion binding"/>
    <property type="evidence" value="ECO:0007669"/>
    <property type="project" value="UniProtKB-KW"/>
</dbReference>
<keyword evidence="2" id="KW-0479">Metal-binding</keyword>
<gene>
    <name evidence="5" type="ORF">MLIT_40900</name>
</gene>
<dbReference type="InterPro" id="IPR002933">
    <property type="entry name" value="Peptidase_M20"/>
</dbReference>
<accession>A0AAD1IVI5</accession>
<keyword evidence="1" id="KW-0645">Protease</keyword>
<dbReference type="SUPFAM" id="SSF53187">
    <property type="entry name" value="Zn-dependent exopeptidases"/>
    <property type="match status" value="1"/>
</dbReference>
<sequence length="443" mass="45133">MSNELAAARAAGRRQVSPALKGLGQWLRIPSISGDPAHRSDVMAAAEWIAARLARITDNVRIVGSATNPVVLARVRGRHVAGTTVIYGHLDVKPPGPGWSSPPFEPVRRGLRLFARGASDDKGQLMAHVAAVEAWGSVGGPPGDVVLVVDAAEEVGSPGLAATLTGSAGLTGGEISAIVVSDTKMVSAGQPSLTVSQRGMLGLDVRVSTRRPAVHAGRYGGVVADPTLVLASGLLSAARAVTRVRAGGDRAHSARAGAALSVTSCSSGTVPGSIPPAAKATLDVRLPAGVDPAAFLPVITAALRGTSDPRVDVEVACAAISMGLSMRHPADTRAAIDRACRLAFGKRAVEVPSGGSIPAVAMLAHAVGRAPILLGLGPPDDGAHGPDEHIDLADWAKSLDAAVCLLQLLPTRLDVSRGRHSIDLGTRLIHRGPSGPRLQGAVP</sequence>
<dbReference type="SUPFAM" id="SSF55031">
    <property type="entry name" value="Bacterial exopeptidase dimerisation domain"/>
    <property type="match status" value="1"/>
</dbReference>
<dbReference type="Pfam" id="PF07687">
    <property type="entry name" value="M20_dimer"/>
    <property type="match status" value="1"/>
</dbReference>
<dbReference type="InterPro" id="IPR011650">
    <property type="entry name" value="Peptidase_M20_dimer"/>
</dbReference>
<dbReference type="Gene3D" id="3.40.630.10">
    <property type="entry name" value="Zn peptidases"/>
    <property type="match status" value="2"/>
</dbReference>
<protein>
    <submittedName>
        <fullName evidence="5">Dipeptidase</fullName>
    </submittedName>
</protein>
<evidence type="ECO:0000256" key="1">
    <source>
        <dbReference type="ARBA" id="ARBA00022670"/>
    </source>
</evidence>
<dbReference type="AlphaFoldDB" id="A0AAD1IVI5"/>
<proteinExistence type="predicted"/>
<dbReference type="PANTHER" id="PTHR43270:SF12">
    <property type="entry name" value="SUCCINYL-DIAMINOPIMELATE DESUCCINYLASE"/>
    <property type="match status" value="1"/>
</dbReference>
<evidence type="ECO:0000256" key="2">
    <source>
        <dbReference type="ARBA" id="ARBA00022723"/>
    </source>
</evidence>
<evidence type="ECO:0000313" key="6">
    <source>
        <dbReference type="Proteomes" id="UP000466607"/>
    </source>
</evidence>
<evidence type="ECO:0000313" key="5">
    <source>
        <dbReference type="EMBL" id="BBY18498.1"/>
    </source>
</evidence>
<dbReference type="InterPro" id="IPR051458">
    <property type="entry name" value="Cyt/Met_Dipeptidase"/>
</dbReference>
<feature type="domain" description="Peptidase M20 dimerisation" evidence="4">
    <location>
        <begin position="196"/>
        <end position="304"/>
    </location>
</feature>
<reference evidence="5 6" key="1">
    <citation type="journal article" date="2019" name="Emerg. Microbes Infect.">
        <title>Comprehensive subspecies identification of 175 nontuberculous mycobacteria species based on 7547 genomic profiles.</title>
        <authorList>
            <person name="Matsumoto Y."/>
            <person name="Kinjo T."/>
            <person name="Motooka D."/>
            <person name="Nabeya D."/>
            <person name="Jung N."/>
            <person name="Uechi K."/>
            <person name="Horii T."/>
            <person name="Iida T."/>
            <person name="Fujita J."/>
            <person name="Nakamura S."/>
        </authorList>
    </citation>
    <scope>NUCLEOTIDE SEQUENCE [LARGE SCALE GENOMIC DNA]</scope>
    <source>
        <strain evidence="5 6">JCM 17423</strain>
    </source>
</reference>
<dbReference type="InterPro" id="IPR036264">
    <property type="entry name" value="Bact_exopeptidase_dim_dom"/>
</dbReference>
<dbReference type="PANTHER" id="PTHR43270">
    <property type="entry name" value="BETA-ALA-HIS DIPEPTIDASE"/>
    <property type="match status" value="1"/>
</dbReference>
<keyword evidence="3" id="KW-0378">Hydrolase</keyword>
<dbReference type="Pfam" id="PF01546">
    <property type="entry name" value="Peptidase_M20"/>
    <property type="match status" value="1"/>
</dbReference>
<dbReference type="Proteomes" id="UP000466607">
    <property type="component" value="Chromosome"/>
</dbReference>
<dbReference type="GO" id="GO:0008233">
    <property type="term" value="F:peptidase activity"/>
    <property type="evidence" value="ECO:0007669"/>
    <property type="project" value="UniProtKB-KW"/>
</dbReference>
<dbReference type="GO" id="GO:0006508">
    <property type="term" value="P:proteolysis"/>
    <property type="evidence" value="ECO:0007669"/>
    <property type="project" value="UniProtKB-KW"/>
</dbReference>
<organism evidence="5 6">
    <name type="scientific">Mycolicibacterium litorale</name>
    <dbReference type="NCBI Taxonomy" id="758802"/>
    <lineage>
        <taxon>Bacteria</taxon>
        <taxon>Bacillati</taxon>
        <taxon>Actinomycetota</taxon>
        <taxon>Actinomycetes</taxon>
        <taxon>Mycobacteriales</taxon>
        <taxon>Mycobacteriaceae</taxon>
        <taxon>Mycolicibacterium</taxon>
    </lineage>
</organism>
<dbReference type="EMBL" id="AP022586">
    <property type="protein sequence ID" value="BBY18498.1"/>
    <property type="molecule type" value="Genomic_DNA"/>
</dbReference>
<evidence type="ECO:0000259" key="4">
    <source>
        <dbReference type="Pfam" id="PF07687"/>
    </source>
</evidence>
<keyword evidence="6" id="KW-1185">Reference proteome</keyword>
<name>A0AAD1IVI5_9MYCO</name>